<reference evidence="1 2" key="1">
    <citation type="journal article" date="2016" name="Nat. Commun.">
        <title>Thousands of microbial genomes shed light on interconnected biogeochemical processes in an aquifer system.</title>
        <authorList>
            <person name="Anantharaman K."/>
            <person name="Brown C.T."/>
            <person name="Hug L.A."/>
            <person name="Sharon I."/>
            <person name="Castelle C.J."/>
            <person name="Probst A.J."/>
            <person name="Thomas B.C."/>
            <person name="Singh A."/>
            <person name="Wilkins M.J."/>
            <person name="Karaoz U."/>
            <person name="Brodie E.L."/>
            <person name="Williams K.H."/>
            <person name="Hubbard S.S."/>
            <person name="Banfield J.F."/>
        </authorList>
    </citation>
    <scope>NUCLEOTIDE SEQUENCE [LARGE SCALE GENOMIC DNA]</scope>
</reference>
<proteinExistence type="predicted"/>
<dbReference type="AlphaFoldDB" id="A0A1G2M671"/>
<dbReference type="EMBL" id="MHRF01000004">
    <property type="protein sequence ID" value="OHA18531.1"/>
    <property type="molecule type" value="Genomic_DNA"/>
</dbReference>
<evidence type="ECO:0000313" key="2">
    <source>
        <dbReference type="Proteomes" id="UP000178873"/>
    </source>
</evidence>
<gene>
    <name evidence="1" type="ORF">A2664_02745</name>
</gene>
<comment type="caution">
    <text evidence="1">The sequence shown here is derived from an EMBL/GenBank/DDBJ whole genome shotgun (WGS) entry which is preliminary data.</text>
</comment>
<protein>
    <submittedName>
        <fullName evidence="1">Uncharacterized protein</fullName>
    </submittedName>
</protein>
<dbReference type="Proteomes" id="UP000178873">
    <property type="component" value="Unassembled WGS sequence"/>
</dbReference>
<organism evidence="1 2">
    <name type="scientific">Candidatus Taylorbacteria bacterium RIFCSPHIGHO2_01_FULL_46_22b</name>
    <dbReference type="NCBI Taxonomy" id="1802301"/>
    <lineage>
        <taxon>Bacteria</taxon>
        <taxon>Candidatus Tayloriibacteriota</taxon>
    </lineage>
</organism>
<evidence type="ECO:0000313" key="1">
    <source>
        <dbReference type="EMBL" id="OHA18531.1"/>
    </source>
</evidence>
<sequence>MKIWTNRQKWAGWALLGALVVLMNLGLFSGDTKSSRSLNTPAPHVLSSATQDTSNAVLLSVWYNLKNGVATNVVYSAKRKKEFAFYHKDTGRVTIYSADLSDPFGKRTEAEWKRIFRQFETDGSIPTLPLSFLSGECTVMNVHSTGIFQRIDFSEESRLTQEIVLKLFGDIPTERGAIFKVAKIIHKGESALAPVELRRKGVGYDFCLYLR</sequence>
<accession>A0A1G2M671</accession>
<name>A0A1G2M671_9BACT</name>